<reference evidence="3" key="1">
    <citation type="submission" date="2016-10" db="EMBL/GenBank/DDBJ databases">
        <authorList>
            <person name="Varghese N."/>
            <person name="Submissions S."/>
        </authorList>
    </citation>
    <scope>NUCLEOTIDE SEQUENCE [LARGE SCALE GENOMIC DNA]</scope>
    <source>
        <strain evidence="3">ATCC 25963</strain>
    </source>
</reference>
<dbReference type="SUPFAM" id="SSF82171">
    <property type="entry name" value="DPP6 N-terminal domain-like"/>
    <property type="match status" value="1"/>
</dbReference>
<dbReference type="RefSeq" id="WP_143140997.1">
    <property type="nucleotide sequence ID" value="NZ_FOMX01000022.1"/>
</dbReference>
<dbReference type="AlphaFoldDB" id="A0A1I2E9S0"/>
<protein>
    <submittedName>
        <fullName evidence="2">WD40-like Beta Propeller Repeat</fullName>
    </submittedName>
</protein>
<gene>
    <name evidence="2" type="ORF">SAMN02745121_05947</name>
</gene>
<evidence type="ECO:0000313" key="3">
    <source>
        <dbReference type="Proteomes" id="UP000199400"/>
    </source>
</evidence>
<evidence type="ECO:0000256" key="1">
    <source>
        <dbReference type="SAM" id="MobiDB-lite"/>
    </source>
</evidence>
<keyword evidence="3" id="KW-1185">Reference proteome</keyword>
<proteinExistence type="predicted"/>
<dbReference type="STRING" id="54.SAMN02745121_05947"/>
<dbReference type="InterPro" id="IPR011659">
    <property type="entry name" value="WD40"/>
</dbReference>
<dbReference type="Gene3D" id="2.120.10.30">
    <property type="entry name" value="TolB, C-terminal domain"/>
    <property type="match status" value="1"/>
</dbReference>
<dbReference type="InterPro" id="IPR011042">
    <property type="entry name" value="6-blade_b-propeller_TolB-like"/>
</dbReference>
<dbReference type="PROSITE" id="PS51257">
    <property type="entry name" value="PROKAR_LIPOPROTEIN"/>
    <property type="match status" value="1"/>
</dbReference>
<sequence>MRWNYVALLSAAGLLACGDPDRPAESDSSVITASTAPSTGNTGSGSDTTDTSTPTSSEPSGSGTVGDPTDGPVTDGTTNGTTVDPATTATTGDDPGMVVSIEIDPLDAIITVVDGVVPPATQYTAVGVTDKGIKIPVTGTWSFDKLDLAGIGDLSGMFTATGFAGGVGTVTFEGAGELPAATTTATVKLLFNAEPNPVPPETKDLFGMAVDPDPAMVLLYPYDKTVFPRGLIGPTIQWDGGGAGDLYYIHAYSEFFEYKGWHNVPPPSRFDFPKLPTDIWLKLTASTEGDVKVDIARFDGQKAYLAKTQTWTIAPANLTGTVYYWEVNNGNVVRLNIGATAPEPFIQKPQGVGCVACHSVSKDGSRIAASFHGGYSPWSTIDAASGQVLYFPDLASGFQAISPNGSHVVWGQSDETGALKLTAYDSATVLAQLTVPGGKPQHPVWSSDGTKLAFARKTDGNWLDFNNSELWLVDVDLMTNSFANAHQIVDKIPGLTTTTFPTFSPDSQWIAFNRLNQARTRAAVTEVWLTNLDGSSVVRLDKANGFGIIEPGQDQTTYEPTFLPVSVGGYSWLIIGSERKYGNTLTDTNPMTRRKQLWVTAIDGNITPGTDPSHPAFWLPGQELNNSNMRGEWALSPCKQLGEGCNAGFDCCDGFCYGDPAVCSDKPDTCSHIGDSCEVDAACCEGEGTCIAGYCSIQPG</sequence>
<feature type="compositionally biased region" description="Polar residues" evidence="1">
    <location>
        <begin position="26"/>
        <end position="36"/>
    </location>
</feature>
<dbReference type="OrthoDB" id="5481610at2"/>
<evidence type="ECO:0000313" key="2">
    <source>
        <dbReference type="EMBL" id="SFE89437.1"/>
    </source>
</evidence>
<accession>A0A1I2E9S0</accession>
<feature type="region of interest" description="Disordered" evidence="1">
    <location>
        <begin position="17"/>
        <end position="96"/>
    </location>
</feature>
<dbReference type="EMBL" id="FOMX01000022">
    <property type="protein sequence ID" value="SFE89437.1"/>
    <property type="molecule type" value="Genomic_DNA"/>
</dbReference>
<name>A0A1I2E9S0_9BACT</name>
<dbReference type="Proteomes" id="UP000199400">
    <property type="component" value="Unassembled WGS sequence"/>
</dbReference>
<dbReference type="Pfam" id="PF07676">
    <property type="entry name" value="PD40"/>
    <property type="match status" value="2"/>
</dbReference>
<feature type="compositionally biased region" description="Low complexity" evidence="1">
    <location>
        <begin position="37"/>
        <end position="96"/>
    </location>
</feature>
<organism evidence="2 3">
    <name type="scientific">Nannocystis exedens</name>
    <dbReference type="NCBI Taxonomy" id="54"/>
    <lineage>
        <taxon>Bacteria</taxon>
        <taxon>Pseudomonadati</taxon>
        <taxon>Myxococcota</taxon>
        <taxon>Polyangia</taxon>
        <taxon>Nannocystales</taxon>
        <taxon>Nannocystaceae</taxon>
        <taxon>Nannocystis</taxon>
    </lineage>
</organism>